<dbReference type="Proteomes" id="UP000037904">
    <property type="component" value="Unassembled WGS sequence"/>
</dbReference>
<evidence type="ECO:0000256" key="1">
    <source>
        <dbReference type="SAM" id="SignalP"/>
    </source>
</evidence>
<reference evidence="2 3" key="1">
    <citation type="submission" date="2015-04" db="EMBL/GenBank/DDBJ databases">
        <title>The draft genome sequence of Fusarium langsethiae, a T-2/HT-2 mycotoxin producer.</title>
        <authorList>
            <person name="Lysoe E."/>
            <person name="Divon H.H."/>
            <person name="Terzi V."/>
            <person name="Orru L."/>
            <person name="Lamontanara A."/>
            <person name="Kolseth A.-K."/>
            <person name="Frandsen R.J."/>
            <person name="Nielsen K."/>
            <person name="Thrane U."/>
        </authorList>
    </citation>
    <scope>NUCLEOTIDE SEQUENCE [LARGE SCALE GENOMIC DNA]</scope>
    <source>
        <strain evidence="2 3">Fl201059</strain>
    </source>
</reference>
<dbReference type="AlphaFoldDB" id="A0A0N0DHX6"/>
<feature type="signal peptide" evidence="1">
    <location>
        <begin position="1"/>
        <end position="20"/>
    </location>
</feature>
<protein>
    <submittedName>
        <fullName evidence="2">Uncharacterized protein</fullName>
    </submittedName>
</protein>
<keyword evidence="3" id="KW-1185">Reference proteome</keyword>
<keyword evidence="1" id="KW-0732">Signal</keyword>
<name>A0A0N0DHX6_FUSLA</name>
<dbReference type="EMBL" id="JXCE01000006">
    <property type="protein sequence ID" value="KPA46171.1"/>
    <property type="molecule type" value="Genomic_DNA"/>
</dbReference>
<gene>
    <name evidence="2" type="ORF">FLAG1_00786</name>
</gene>
<feature type="chain" id="PRO_5005846740" evidence="1">
    <location>
        <begin position="21"/>
        <end position="622"/>
    </location>
</feature>
<accession>A0A0N0DHX6</accession>
<comment type="caution">
    <text evidence="2">The sequence shown here is derived from an EMBL/GenBank/DDBJ whole genome shotgun (WGS) entry which is preliminary data.</text>
</comment>
<proteinExistence type="predicted"/>
<evidence type="ECO:0000313" key="3">
    <source>
        <dbReference type="Proteomes" id="UP000037904"/>
    </source>
</evidence>
<organism evidence="2 3">
    <name type="scientific">Fusarium langsethiae</name>
    <dbReference type="NCBI Taxonomy" id="179993"/>
    <lineage>
        <taxon>Eukaryota</taxon>
        <taxon>Fungi</taxon>
        <taxon>Dikarya</taxon>
        <taxon>Ascomycota</taxon>
        <taxon>Pezizomycotina</taxon>
        <taxon>Sordariomycetes</taxon>
        <taxon>Hypocreomycetidae</taxon>
        <taxon>Hypocreales</taxon>
        <taxon>Nectriaceae</taxon>
        <taxon>Fusarium</taxon>
    </lineage>
</organism>
<sequence>MIKNATSLVLVLPLAILIRGTNFRNLAEQTALALPALPPSISAKIENTGAVFEKFIRSFWVTLSSRDRSLIDAGLGSKDFAECFSESRLQHNITSVLNGFLPNVWNLLKDGRFTLRDLIRLPPVTADLPSGNYIYLRIYTRPKDQPAGTYRDNSQSAIDRFVGFYAGRSMYIWKRQLYHEAKIRGDTGKSPNHYPLAAKSAENHRYAIPLMRFDESTPYHIGQFLDQVADTVATATNWPKLEPRGCNAASPLFEGDDTKRVQIDCIPMVEANDSVRTFTTYRVWKTCDKSNAIKLWLFNENNTPHVVNFQCAKEIAKAPGLKPGDTGYLMFEVMDDHRPHDRAWLGTPSVGQFVNFDEASCFAVRFEWLDQAQQKWYSVPMFRQRLDLRNFNQVVEKADVEALLRKWRVAMDVLQALEGRIYTAPLNGFSRSQRCGFVPRPTKEVRAPALAIFEDNYRLMHRLFNTDVTYVATDAPHLRNSEVMNRAHGDAYSVEFRCDTCCHAGPSIACVRAEERTDVWVCRCCHLFHRPCTFTAVSEQRHLWGTEVTQTGKLEFTRYPTGPHRFLTFHFTMRPEQFLKISGVKKPFSEELLMRTELGLDLDQELKLEQDDESEGEGEDSE</sequence>
<evidence type="ECO:0000313" key="2">
    <source>
        <dbReference type="EMBL" id="KPA46171.1"/>
    </source>
</evidence>